<gene>
    <name evidence="2" type="ORF">J3S90_08485</name>
</gene>
<proteinExistence type="predicted"/>
<comment type="caution">
    <text evidence="2">The sequence shown here is derived from an EMBL/GenBank/DDBJ whole genome shotgun (WGS) entry which is preliminary data.</text>
</comment>
<keyword evidence="3" id="KW-1185">Reference proteome</keyword>
<dbReference type="EMBL" id="JAGFBU010000002">
    <property type="protein sequence ID" value="MBP4141838.1"/>
    <property type="molecule type" value="Genomic_DNA"/>
</dbReference>
<dbReference type="Pfam" id="PF12725">
    <property type="entry name" value="DUF3810"/>
    <property type="match status" value="1"/>
</dbReference>
<evidence type="ECO:0000313" key="2">
    <source>
        <dbReference type="EMBL" id="MBP4141838.1"/>
    </source>
</evidence>
<keyword evidence="1" id="KW-0472">Membrane</keyword>
<protein>
    <submittedName>
        <fullName evidence="2">DUF3810 domain-containing protein</fullName>
    </submittedName>
</protein>
<dbReference type="RefSeq" id="WP_210645815.1">
    <property type="nucleotide sequence ID" value="NZ_JAGFBU010000002.1"/>
</dbReference>
<reference evidence="2 3" key="1">
    <citation type="submission" date="2021-03" db="EMBL/GenBank/DDBJ databases">
        <title>Flavobacterium Flabelliformis Sp. Nov. And Flavobacterium Geliluteum Sp. Nov., Two Novel Multidrug Resistant Psychrophilic Species Isolated From Antarctica.</title>
        <authorList>
            <person name="Kralova S."/>
            <person name="Busse H.J."/>
            <person name="Bezdicek M."/>
            <person name="Nykrynova M."/>
            <person name="Kroupova E."/>
            <person name="Krsek D."/>
            <person name="Sedlacek I."/>
        </authorList>
    </citation>
    <scope>NUCLEOTIDE SEQUENCE [LARGE SCALE GENOMIC DNA]</scope>
    <source>
        <strain evidence="2 3">P4023</strain>
    </source>
</reference>
<keyword evidence="1" id="KW-1133">Transmembrane helix</keyword>
<dbReference type="Proteomes" id="UP000674217">
    <property type="component" value="Unassembled WGS sequence"/>
</dbReference>
<evidence type="ECO:0000313" key="3">
    <source>
        <dbReference type="Proteomes" id="UP000674217"/>
    </source>
</evidence>
<sequence length="353" mass="41866">MKRKYILPFFLLLQIVLLKIIPYFPEVVEHYYSNGIYPIISKIERIVLGIIPFSIGDILYFVLIILGIKWLFAKRKTWKLDWKNNILAVLSFLSIFYFCFHMLWGFNYYRQPLFEKMSIERDYSDADLLAFTKKIIAKTNAVHNLITKNDSLKVVVPYSQEQVFKMSLNGYKMLSNQYAFFDYKNPSIKKSLFSLPLTYMGFGGYLNPFTNEAQVNYLGPMYSFPMTTNHEMAHQMGFASESECNFIGFLSCVNNEDYYIQYSGYSNALRYCLGNWYARDEKVYDELLKTVHPGILKNYKESELFWKQYDTIIDEGFHAFYDQFLKANQQQDGLESYSKFVNLMVNYYKEREF</sequence>
<organism evidence="2 3">
    <name type="scientific">Flavobacterium flabelliforme</name>
    <dbReference type="NCBI Taxonomy" id="2816119"/>
    <lineage>
        <taxon>Bacteria</taxon>
        <taxon>Pseudomonadati</taxon>
        <taxon>Bacteroidota</taxon>
        <taxon>Flavobacteriia</taxon>
        <taxon>Flavobacteriales</taxon>
        <taxon>Flavobacteriaceae</taxon>
        <taxon>Flavobacterium</taxon>
    </lineage>
</organism>
<keyword evidence="1" id="KW-0812">Transmembrane</keyword>
<feature type="transmembrane region" description="Helical" evidence="1">
    <location>
        <begin position="84"/>
        <end position="106"/>
    </location>
</feature>
<dbReference type="InterPro" id="IPR024294">
    <property type="entry name" value="DUF3810"/>
</dbReference>
<name>A0ABS5CT92_9FLAO</name>
<feature type="transmembrane region" description="Helical" evidence="1">
    <location>
        <begin position="46"/>
        <end position="72"/>
    </location>
</feature>
<accession>A0ABS5CT92</accession>
<evidence type="ECO:0000256" key="1">
    <source>
        <dbReference type="SAM" id="Phobius"/>
    </source>
</evidence>